<gene>
    <name evidence="1" type="ORF">HGM15179_015188</name>
</gene>
<evidence type="ECO:0000313" key="2">
    <source>
        <dbReference type="Proteomes" id="UP000796761"/>
    </source>
</evidence>
<organism evidence="1 2">
    <name type="scientific">Zosterops borbonicus</name>
    <dbReference type="NCBI Taxonomy" id="364589"/>
    <lineage>
        <taxon>Eukaryota</taxon>
        <taxon>Metazoa</taxon>
        <taxon>Chordata</taxon>
        <taxon>Craniata</taxon>
        <taxon>Vertebrata</taxon>
        <taxon>Euteleostomi</taxon>
        <taxon>Archelosauria</taxon>
        <taxon>Archosauria</taxon>
        <taxon>Dinosauria</taxon>
        <taxon>Saurischia</taxon>
        <taxon>Theropoda</taxon>
        <taxon>Coelurosauria</taxon>
        <taxon>Aves</taxon>
        <taxon>Neognathae</taxon>
        <taxon>Neoaves</taxon>
        <taxon>Telluraves</taxon>
        <taxon>Australaves</taxon>
        <taxon>Passeriformes</taxon>
        <taxon>Sylvioidea</taxon>
        <taxon>Zosteropidae</taxon>
        <taxon>Zosterops</taxon>
    </lineage>
</organism>
<reference evidence="1" key="1">
    <citation type="submission" date="2019-04" db="EMBL/GenBank/DDBJ databases">
        <title>Genome assembly of Zosterops borbonicus 15179.</title>
        <authorList>
            <person name="Leroy T."/>
            <person name="Anselmetti Y."/>
            <person name="Tilak M.-K."/>
            <person name="Nabholz B."/>
        </authorList>
    </citation>
    <scope>NUCLEOTIDE SEQUENCE</scope>
    <source>
        <strain evidence="1">HGM_15179</strain>
        <tissue evidence="1">Muscle</tissue>
    </source>
</reference>
<accession>A0A8K1G5B7</accession>
<dbReference type="Proteomes" id="UP000796761">
    <property type="component" value="Unassembled WGS sequence"/>
</dbReference>
<name>A0A8K1G5B7_9PASS</name>
<dbReference type="AlphaFoldDB" id="A0A8K1G5B7"/>
<proteinExistence type="predicted"/>
<evidence type="ECO:0000313" key="1">
    <source>
        <dbReference type="EMBL" id="TRZ11917.1"/>
    </source>
</evidence>
<sequence>MSAVLSWGAPRAKYRMFQPVLGCERGGASRWAANARREVLGGCAWRDGLEPGTSNTGLCWAAFLEKIAWCPCRSTSFRGPGFLKLQTVELLLCGGYNLPTPILTSLRDTVHLVQKELESQSRKTLLPSTGPFKKEEVCVPELKDHCLKEMLIKNMKYLFDSLSLTTVVSANEKDYYTCNYRDLLKISVD</sequence>
<dbReference type="EMBL" id="SWJQ01000644">
    <property type="protein sequence ID" value="TRZ11917.1"/>
    <property type="molecule type" value="Genomic_DNA"/>
</dbReference>
<protein>
    <submittedName>
        <fullName evidence="1">Uncharacterized protein</fullName>
    </submittedName>
</protein>
<keyword evidence="2" id="KW-1185">Reference proteome</keyword>
<comment type="caution">
    <text evidence="1">The sequence shown here is derived from an EMBL/GenBank/DDBJ whole genome shotgun (WGS) entry which is preliminary data.</text>
</comment>